<dbReference type="InterPro" id="IPR039426">
    <property type="entry name" value="TonB-dep_rcpt-like"/>
</dbReference>
<dbReference type="PROSITE" id="PS52016">
    <property type="entry name" value="TONB_DEPENDENT_REC_3"/>
    <property type="match status" value="1"/>
</dbReference>
<evidence type="ECO:0000313" key="14">
    <source>
        <dbReference type="Proteomes" id="UP001172083"/>
    </source>
</evidence>
<evidence type="ECO:0000256" key="8">
    <source>
        <dbReference type="PROSITE-ProRule" id="PRU01360"/>
    </source>
</evidence>
<protein>
    <submittedName>
        <fullName evidence="13">TonB-dependent receptor</fullName>
    </submittedName>
</protein>
<comment type="similarity">
    <text evidence="8 9">Belongs to the TonB-dependent receptor family.</text>
</comment>
<keyword evidence="3 8" id="KW-1134">Transmembrane beta strand</keyword>
<organism evidence="13 14">
    <name type="scientific">Agaribacillus aureus</name>
    <dbReference type="NCBI Taxonomy" id="3051825"/>
    <lineage>
        <taxon>Bacteria</taxon>
        <taxon>Pseudomonadati</taxon>
        <taxon>Bacteroidota</taxon>
        <taxon>Cytophagia</taxon>
        <taxon>Cytophagales</taxon>
        <taxon>Splendidivirgaceae</taxon>
        <taxon>Agaribacillus</taxon>
    </lineage>
</organism>
<accession>A0ABT8L9G3</accession>
<dbReference type="NCBIfam" id="TIGR04056">
    <property type="entry name" value="OMP_RagA_SusC"/>
    <property type="match status" value="1"/>
</dbReference>
<dbReference type="InterPro" id="IPR036942">
    <property type="entry name" value="Beta-barrel_TonB_sf"/>
</dbReference>
<dbReference type="Gene3D" id="2.60.40.1120">
    <property type="entry name" value="Carboxypeptidase-like, regulatory domain"/>
    <property type="match status" value="1"/>
</dbReference>
<feature type="domain" description="TonB-dependent receptor plug" evidence="12">
    <location>
        <begin position="226"/>
        <end position="360"/>
    </location>
</feature>
<evidence type="ECO:0000256" key="3">
    <source>
        <dbReference type="ARBA" id="ARBA00022452"/>
    </source>
</evidence>
<dbReference type="Gene3D" id="2.40.170.20">
    <property type="entry name" value="TonB-dependent receptor, beta-barrel domain"/>
    <property type="match status" value="1"/>
</dbReference>
<keyword evidence="2 8" id="KW-0813">Transport</keyword>
<dbReference type="InterPro" id="IPR023996">
    <property type="entry name" value="TonB-dep_OMP_SusC/RagA"/>
</dbReference>
<evidence type="ECO:0000256" key="6">
    <source>
        <dbReference type="ARBA" id="ARBA00023136"/>
    </source>
</evidence>
<feature type="domain" description="TonB-dependent receptor-like beta-barrel" evidence="11">
    <location>
        <begin position="519"/>
        <end position="1113"/>
    </location>
</feature>
<dbReference type="InterPro" id="IPR012910">
    <property type="entry name" value="Plug_dom"/>
</dbReference>
<dbReference type="SUPFAM" id="SSF56935">
    <property type="entry name" value="Porins"/>
    <property type="match status" value="1"/>
</dbReference>
<dbReference type="InterPro" id="IPR037066">
    <property type="entry name" value="Plug_dom_sf"/>
</dbReference>
<gene>
    <name evidence="13" type="ORF">QQ020_16710</name>
</gene>
<keyword evidence="14" id="KW-1185">Reference proteome</keyword>
<evidence type="ECO:0000256" key="5">
    <source>
        <dbReference type="ARBA" id="ARBA00023077"/>
    </source>
</evidence>
<dbReference type="Proteomes" id="UP001172083">
    <property type="component" value="Unassembled WGS sequence"/>
</dbReference>
<keyword evidence="6 8" id="KW-0472">Membrane</keyword>
<comment type="caution">
    <text evidence="13">The sequence shown here is derived from an EMBL/GenBank/DDBJ whole genome shotgun (WGS) entry which is preliminary data.</text>
</comment>
<reference evidence="13" key="1">
    <citation type="submission" date="2023-06" db="EMBL/GenBank/DDBJ databases">
        <title>Genomic of Agaribacillus aureum.</title>
        <authorList>
            <person name="Wang G."/>
        </authorList>
    </citation>
    <scope>NUCLEOTIDE SEQUENCE</scope>
    <source>
        <strain evidence="13">BMA12</strain>
    </source>
</reference>
<dbReference type="RefSeq" id="WP_346759053.1">
    <property type="nucleotide sequence ID" value="NZ_JAUJEB010000003.1"/>
</dbReference>
<feature type="chain" id="PRO_5047296099" evidence="10">
    <location>
        <begin position="18"/>
        <end position="1157"/>
    </location>
</feature>
<dbReference type="EMBL" id="JAUJEB010000003">
    <property type="protein sequence ID" value="MDN5213716.1"/>
    <property type="molecule type" value="Genomic_DNA"/>
</dbReference>
<dbReference type="NCBIfam" id="TIGR04057">
    <property type="entry name" value="SusC_RagA_signa"/>
    <property type="match status" value="1"/>
</dbReference>
<dbReference type="InterPro" id="IPR023997">
    <property type="entry name" value="TonB-dep_OMP_SusC/RagA_CS"/>
</dbReference>
<evidence type="ECO:0000256" key="9">
    <source>
        <dbReference type="RuleBase" id="RU003357"/>
    </source>
</evidence>
<evidence type="ECO:0000256" key="2">
    <source>
        <dbReference type="ARBA" id="ARBA00022448"/>
    </source>
</evidence>
<dbReference type="SUPFAM" id="SSF49464">
    <property type="entry name" value="Carboxypeptidase regulatory domain-like"/>
    <property type="match status" value="1"/>
</dbReference>
<keyword evidence="7 8" id="KW-0998">Cell outer membrane</keyword>
<evidence type="ECO:0000256" key="4">
    <source>
        <dbReference type="ARBA" id="ARBA00022692"/>
    </source>
</evidence>
<dbReference type="Pfam" id="PF13715">
    <property type="entry name" value="CarbopepD_reg_2"/>
    <property type="match status" value="1"/>
</dbReference>
<proteinExistence type="inferred from homology"/>
<evidence type="ECO:0000259" key="12">
    <source>
        <dbReference type="Pfam" id="PF07715"/>
    </source>
</evidence>
<feature type="signal peptide" evidence="10">
    <location>
        <begin position="1"/>
        <end position="17"/>
    </location>
</feature>
<dbReference type="InterPro" id="IPR008969">
    <property type="entry name" value="CarboxyPept-like_regulatory"/>
</dbReference>
<keyword evidence="10" id="KW-0732">Signal</keyword>
<dbReference type="InterPro" id="IPR000531">
    <property type="entry name" value="Beta-barrel_TonB"/>
</dbReference>
<evidence type="ECO:0000259" key="11">
    <source>
        <dbReference type="Pfam" id="PF00593"/>
    </source>
</evidence>
<keyword evidence="4 8" id="KW-0812">Transmembrane</keyword>
<evidence type="ECO:0000256" key="7">
    <source>
        <dbReference type="ARBA" id="ARBA00023237"/>
    </source>
</evidence>
<keyword evidence="13" id="KW-0675">Receptor</keyword>
<evidence type="ECO:0000313" key="13">
    <source>
        <dbReference type="EMBL" id="MDN5213716.1"/>
    </source>
</evidence>
<dbReference type="Gene3D" id="2.170.130.10">
    <property type="entry name" value="TonB-dependent receptor, plug domain"/>
    <property type="match status" value="1"/>
</dbReference>
<dbReference type="Pfam" id="PF00593">
    <property type="entry name" value="TonB_dep_Rec_b-barrel"/>
    <property type="match status" value="1"/>
</dbReference>
<sequence>MRLTVLCLVVGICNVFAGNSYSQNTKLSLSMSNVTLEKVLDEIEKQSEFYFLFNQKLIDTERVVNVEAEDKKISDVLDGLFKRTDVNYLVLDRQIVLTTTKVKELDRYVGANTTNRSFLPRKKIRTLRINEIADRTITGRVIDSDGEPIPGVNVIAKETTVGTITDAEGKYTLDISNEVTTLVFSYVGMNSEEIEIGNRTVIDVTMIQDISSLEEIVVIGYGAVKRSDLTGSVASITSEDIQEIPTNTVSALLQGRAAGVQVTTGDAAPGGGINIRIRGTSTITGSTEPLYIIDGFPVNSDNDDLYVSGGFNEGTVESTNANKVRPNALSFINPNDIESIEILKDAAATAIYGSRGANGVVLIKTKRGVAGKTKVSVNYSYGSQSIIRKITRLDGPAFAARRNEAEINSGVDPANVGFNGSDPFHPLPQNAETHNWQDLLYRTAPVHDMSVSFSGGDNNTKYLLSGKFYDQEGIMINSGFKDAQLRLNLDQNLGELVSVRTNVLLSHSINDRVPTGAGFNYNTVTFALGYSPAINPDWFDETTGLWYTDTKLANQYTNPFRIVGAIDDQLKTNRVLANTFVDLKFNESLKLTASYGIDYSDGTRETFIDRTLTIFGSPVARGDADINTIESLRTNANAYLTWTKSFGQHNINAVAGTELIEQTISNLNIGVRDFATDDLGTENLAAGDAETRSITNGKNKWQTAGFFGRVNYDYQNRYYASVNLRRDGSSRFGAANKWSFFPSLALAWRPSEEAFMQGQSLITDLKIRASVGQTGNGALDPYSSIGLWSINRNYSFDNQVVNAASLSRISNPDLKWETTTQWNVGFDARFLNNRLGFTFDYFIKDTDDLILPVVIPKSTGFQSSIQNIGSLRNSGLEFSVDYVVLDGDFHWDINANLTYLKSEATDVGEGTTIDPNTGEPYVEVATWPRNGGPRLYNGRPAGEIYGFIIEGVFRDQAQADSWPVDMDPSRANNQEGFWIYKDVNGDGIITNDDKESLGTGQPDFIFGFTNRFSWKNFDLSLFFQGITGADVFMFYGGDIDAEFTDVWTPDNRDATSAINRSGGNGWRGEGFHNRGMEDASYLRLKNVRLGYSVPTSTINFLGGLNVYLNATNVFTITSYDGYNPDVSSGGTFAFSEGFDTGVYPLAKTYTIGVNINF</sequence>
<evidence type="ECO:0000256" key="1">
    <source>
        <dbReference type="ARBA" id="ARBA00004571"/>
    </source>
</evidence>
<evidence type="ECO:0000256" key="10">
    <source>
        <dbReference type="SAM" id="SignalP"/>
    </source>
</evidence>
<comment type="subcellular location">
    <subcellularLocation>
        <location evidence="1 8">Cell outer membrane</location>
        <topology evidence="1 8">Multi-pass membrane protein</topology>
    </subcellularLocation>
</comment>
<dbReference type="Pfam" id="PF07715">
    <property type="entry name" value="Plug"/>
    <property type="match status" value="1"/>
</dbReference>
<name>A0ABT8L9G3_9BACT</name>
<keyword evidence="5 9" id="KW-0798">TonB box</keyword>